<sequence>MKTKLLLPLLLLLAQLSFAQTTTRSVVGFGTVVTGNGDLPGPMLLLGTQRKLGKRIGYEIMASGSSTQGTRFFAPGYTIEEKSKGMSLDGGFHLYLHLGRLTFYPAIGPSIRFARERYMKSASIRQVNGQVVEFESEVVDEHQVQLGGMLALNIDARLTDKYSLGLRGSVHTYHTGQRLAFVGFTLKKTGWWF</sequence>
<dbReference type="Proteomes" id="UP000198432">
    <property type="component" value="Unassembled WGS sequence"/>
</dbReference>
<protein>
    <recommendedName>
        <fullName evidence="4">Outer membrane protein beta-barrel domain-containing protein</fullName>
    </recommendedName>
</protein>
<dbReference type="AlphaFoldDB" id="A0A239EJA0"/>
<evidence type="ECO:0000313" key="2">
    <source>
        <dbReference type="EMBL" id="SNS43972.1"/>
    </source>
</evidence>
<dbReference type="OrthoDB" id="851162at2"/>
<evidence type="ECO:0000256" key="1">
    <source>
        <dbReference type="SAM" id="SignalP"/>
    </source>
</evidence>
<evidence type="ECO:0008006" key="4">
    <source>
        <dbReference type="Google" id="ProtNLM"/>
    </source>
</evidence>
<feature type="signal peptide" evidence="1">
    <location>
        <begin position="1"/>
        <end position="19"/>
    </location>
</feature>
<reference evidence="3" key="1">
    <citation type="submission" date="2017-06" db="EMBL/GenBank/DDBJ databases">
        <authorList>
            <person name="Varghese N."/>
            <person name="Submissions S."/>
        </authorList>
    </citation>
    <scope>NUCLEOTIDE SEQUENCE [LARGE SCALE GENOMIC DNA]</scope>
    <source>
        <strain evidence="3">NKM1</strain>
    </source>
</reference>
<proteinExistence type="predicted"/>
<keyword evidence="1" id="KW-0732">Signal</keyword>
<dbReference type="RefSeq" id="WP_144266291.1">
    <property type="nucleotide sequence ID" value="NZ_FZOQ01000006.1"/>
</dbReference>
<dbReference type="EMBL" id="FZOQ01000006">
    <property type="protein sequence ID" value="SNS43972.1"/>
    <property type="molecule type" value="Genomic_DNA"/>
</dbReference>
<name>A0A239EJA0_9BACT</name>
<accession>A0A239EJA0</accession>
<gene>
    <name evidence="2" type="ORF">SAMN06296052_106173</name>
</gene>
<organism evidence="2 3">
    <name type="scientific">Pontibacter ummariensis</name>
    <dbReference type="NCBI Taxonomy" id="1610492"/>
    <lineage>
        <taxon>Bacteria</taxon>
        <taxon>Pseudomonadati</taxon>
        <taxon>Bacteroidota</taxon>
        <taxon>Cytophagia</taxon>
        <taxon>Cytophagales</taxon>
        <taxon>Hymenobacteraceae</taxon>
        <taxon>Pontibacter</taxon>
    </lineage>
</organism>
<keyword evidence="3" id="KW-1185">Reference proteome</keyword>
<feature type="chain" id="PRO_5012828200" description="Outer membrane protein beta-barrel domain-containing protein" evidence="1">
    <location>
        <begin position="20"/>
        <end position="193"/>
    </location>
</feature>
<evidence type="ECO:0000313" key="3">
    <source>
        <dbReference type="Proteomes" id="UP000198432"/>
    </source>
</evidence>